<proteinExistence type="predicted"/>
<dbReference type="AlphaFoldDB" id="A0A8H7C3B7"/>
<comment type="caution">
    <text evidence="1">The sequence shown here is derived from an EMBL/GenBank/DDBJ whole genome shotgun (WGS) entry which is preliminary data.</text>
</comment>
<evidence type="ECO:0000313" key="2">
    <source>
        <dbReference type="Proteomes" id="UP000629468"/>
    </source>
</evidence>
<name>A0A8H7C3B7_AGABI</name>
<evidence type="ECO:0000313" key="1">
    <source>
        <dbReference type="EMBL" id="KAF7761268.1"/>
    </source>
</evidence>
<protein>
    <submittedName>
        <fullName evidence="1">Uncharacterized protein</fullName>
    </submittedName>
</protein>
<sequence length="200" mass="22597">MLEMMEKALEMGKVVGKGKKRQKSGTRKTLFNLSRTHSTTSAISQCLPYHQNVVATHLNPMDMRSNSLNLAAADRLFSEGGGRPCRIPPEPHHTGFLLDMRLKDLEFGHLDWKEMSPAHTHCGKKGKYSEKVRMIHRPCSSAELTVFVSDLKSLQEGSQELEVTIIGGVPKERVAVFKRPLKEGAEIIWDFMYYAIPYPE</sequence>
<dbReference type="EMBL" id="JABXXO010000014">
    <property type="protein sequence ID" value="KAF7761268.1"/>
    <property type="molecule type" value="Genomic_DNA"/>
</dbReference>
<organism evidence="1 2">
    <name type="scientific">Agaricus bisporus var. burnettii</name>
    <dbReference type="NCBI Taxonomy" id="192524"/>
    <lineage>
        <taxon>Eukaryota</taxon>
        <taxon>Fungi</taxon>
        <taxon>Dikarya</taxon>
        <taxon>Basidiomycota</taxon>
        <taxon>Agaricomycotina</taxon>
        <taxon>Agaricomycetes</taxon>
        <taxon>Agaricomycetidae</taxon>
        <taxon>Agaricales</taxon>
        <taxon>Agaricineae</taxon>
        <taxon>Agaricaceae</taxon>
        <taxon>Agaricus</taxon>
    </lineage>
</organism>
<reference evidence="1 2" key="1">
    <citation type="journal article" name="Sci. Rep.">
        <title>Telomere-to-telomere assembled and centromere annotated genomes of the two main subspecies of the button mushroom Agaricus bisporus reveal especially polymorphic chromosome ends.</title>
        <authorList>
            <person name="Sonnenberg A.S.M."/>
            <person name="Sedaghat-Telgerd N."/>
            <person name="Lavrijssen B."/>
            <person name="Ohm R.A."/>
            <person name="Hendrickx P.M."/>
            <person name="Scholtmeijer K."/>
            <person name="Baars J.J.P."/>
            <person name="van Peer A."/>
        </authorList>
    </citation>
    <scope>NUCLEOTIDE SEQUENCE [LARGE SCALE GENOMIC DNA]</scope>
    <source>
        <strain evidence="1 2">H119_p4</strain>
    </source>
</reference>
<accession>A0A8H7C3B7</accession>
<gene>
    <name evidence="1" type="ORF">Agabi119p4_10677</name>
</gene>
<dbReference type="Proteomes" id="UP000629468">
    <property type="component" value="Unassembled WGS sequence"/>
</dbReference>